<dbReference type="EMBL" id="BMXY01000002">
    <property type="protein sequence ID" value="GGZ64789.1"/>
    <property type="molecule type" value="Genomic_DNA"/>
</dbReference>
<evidence type="ECO:0000256" key="1">
    <source>
        <dbReference type="SAM" id="MobiDB-lite"/>
    </source>
</evidence>
<name>A0ABQ3C7M4_9GAMM</name>
<organism evidence="2 3">
    <name type="scientific">Cognatilysobacter xinjiangensis</name>
    <dbReference type="NCBI Taxonomy" id="546892"/>
    <lineage>
        <taxon>Bacteria</taxon>
        <taxon>Pseudomonadati</taxon>
        <taxon>Pseudomonadota</taxon>
        <taxon>Gammaproteobacteria</taxon>
        <taxon>Lysobacterales</taxon>
        <taxon>Lysobacteraceae</taxon>
        <taxon>Cognatilysobacter</taxon>
    </lineage>
</organism>
<evidence type="ECO:0000313" key="2">
    <source>
        <dbReference type="EMBL" id="GGZ64789.1"/>
    </source>
</evidence>
<feature type="compositionally biased region" description="Basic and acidic residues" evidence="1">
    <location>
        <begin position="76"/>
        <end position="86"/>
    </location>
</feature>
<dbReference type="Proteomes" id="UP000643403">
    <property type="component" value="Unassembled WGS sequence"/>
</dbReference>
<accession>A0ABQ3C7M4</accession>
<proteinExistence type="predicted"/>
<protein>
    <submittedName>
        <fullName evidence="2">Uncharacterized protein</fullName>
    </submittedName>
</protein>
<comment type="caution">
    <text evidence="2">The sequence shown here is derived from an EMBL/GenBank/DDBJ whole genome shotgun (WGS) entry which is preliminary data.</text>
</comment>
<keyword evidence="3" id="KW-1185">Reference proteome</keyword>
<feature type="region of interest" description="Disordered" evidence="1">
    <location>
        <begin position="62"/>
        <end position="86"/>
    </location>
</feature>
<evidence type="ECO:0000313" key="3">
    <source>
        <dbReference type="Proteomes" id="UP000643403"/>
    </source>
</evidence>
<reference evidence="3" key="1">
    <citation type="journal article" date="2019" name="Int. J. Syst. Evol. Microbiol.">
        <title>The Global Catalogue of Microorganisms (GCM) 10K type strain sequencing project: providing services to taxonomists for standard genome sequencing and annotation.</title>
        <authorList>
            <consortium name="The Broad Institute Genomics Platform"/>
            <consortium name="The Broad Institute Genome Sequencing Center for Infectious Disease"/>
            <person name="Wu L."/>
            <person name="Ma J."/>
        </authorList>
    </citation>
    <scope>NUCLEOTIDE SEQUENCE [LARGE SCALE GENOMIC DNA]</scope>
    <source>
        <strain evidence="3">KCTC 22558</strain>
    </source>
</reference>
<sequence length="86" mass="8957">MMMCGLLGVAGALMLGGRLRAPADAGPDDVAARLATGGAWQGNADAMPRQAHATQAEWVVDDAGRDGVRHPRGPRPSREALAREAR</sequence>
<gene>
    <name evidence="2" type="ORF">GCM10008101_18160</name>
</gene>